<accession>A0AAP2FZ43</accession>
<keyword evidence="5 7" id="KW-0720">Serine protease</keyword>
<evidence type="ECO:0000256" key="3">
    <source>
        <dbReference type="ARBA" id="ARBA00022729"/>
    </source>
</evidence>
<keyword evidence="2 7" id="KW-0645">Protease</keyword>
<evidence type="ECO:0000256" key="4">
    <source>
        <dbReference type="ARBA" id="ARBA00022801"/>
    </source>
</evidence>
<feature type="signal peptide" evidence="10">
    <location>
        <begin position="1"/>
        <end position="30"/>
    </location>
</feature>
<dbReference type="PRINTS" id="PR00723">
    <property type="entry name" value="SUBTILISIN"/>
</dbReference>
<dbReference type="AlphaFoldDB" id="A0AAP2FZ43"/>
<dbReference type="InterPro" id="IPR023827">
    <property type="entry name" value="Peptidase_S8_Asp-AS"/>
</dbReference>
<evidence type="ECO:0000256" key="5">
    <source>
        <dbReference type="ARBA" id="ARBA00022825"/>
    </source>
</evidence>
<dbReference type="PANTHER" id="PTHR10795">
    <property type="entry name" value="PROPROTEIN CONVERTASE SUBTILISIN/KEXIN"/>
    <property type="match status" value="1"/>
</dbReference>
<dbReference type="PROSITE" id="PS51892">
    <property type="entry name" value="SUBTILASE"/>
    <property type="match status" value="1"/>
</dbReference>
<feature type="domain" description="PA" evidence="12">
    <location>
        <begin position="446"/>
        <end position="527"/>
    </location>
</feature>
<feature type="active site" description="Charge relay system" evidence="6 7">
    <location>
        <position position="193"/>
    </location>
</feature>
<dbReference type="Gene3D" id="3.50.30.30">
    <property type="match status" value="1"/>
</dbReference>
<dbReference type="PROSITE" id="PS00136">
    <property type="entry name" value="SUBTILASE_ASP"/>
    <property type="match status" value="1"/>
</dbReference>
<evidence type="ECO:0000256" key="9">
    <source>
        <dbReference type="SAM" id="MobiDB-lite"/>
    </source>
</evidence>
<dbReference type="GO" id="GO:0006508">
    <property type="term" value="P:proteolysis"/>
    <property type="evidence" value="ECO:0007669"/>
    <property type="project" value="UniProtKB-KW"/>
</dbReference>
<reference evidence="13 14" key="1">
    <citation type="journal article" date="2021" name="Microbiol. Resour. Announc.">
        <title>Draft Genome Sequence of Coralloluteibacterium stylophorae LMG 29479T.</title>
        <authorList>
            <person name="Karlyshev A.V."/>
            <person name="Kudryashova E.B."/>
            <person name="Ariskina E.V."/>
            <person name="Conroy A.P."/>
            <person name="Abidueva E.Y."/>
        </authorList>
    </citation>
    <scope>NUCLEOTIDE SEQUENCE [LARGE SCALE GENOMIC DNA]</scope>
    <source>
        <strain evidence="13 14">LMG 29479</strain>
    </source>
</reference>
<feature type="chain" id="PRO_5042932825" evidence="10">
    <location>
        <begin position="31"/>
        <end position="1086"/>
    </location>
</feature>
<dbReference type="InterPro" id="IPR045051">
    <property type="entry name" value="SBT"/>
</dbReference>
<dbReference type="EMBL" id="JAGQFT020000001">
    <property type="protein sequence ID" value="MBS7455943.1"/>
    <property type="molecule type" value="Genomic_DNA"/>
</dbReference>
<evidence type="ECO:0000256" key="8">
    <source>
        <dbReference type="RuleBase" id="RU003355"/>
    </source>
</evidence>
<comment type="caution">
    <text evidence="13">The sequence shown here is derived from an EMBL/GenBank/DDBJ whole genome shotgun (WGS) entry which is preliminary data.</text>
</comment>
<feature type="active site" description="Charge relay system" evidence="6 7">
    <location>
        <position position="598"/>
    </location>
</feature>
<dbReference type="RefSeq" id="WP_213173373.1">
    <property type="nucleotide sequence ID" value="NZ_JAGQFT020000001.1"/>
</dbReference>
<dbReference type="InterPro" id="IPR000209">
    <property type="entry name" value="Peptidase_S8/S53_dom"/>
</dbReference>
<evidence type="ECO:0000256" key="7">
    <source>
        <dbReference type="PROSITE-ProRule" id="PRU01240"/>
    </source>
</evidence>
<keyword evidence="14" id="KW-1185">Reference proteome</keyword>
<dbReference type="SUPFAM" id="SSF52743">
    <property type="entry name" value="Subtilisin-like"/>
    <property type="match status" value="1"/>
</dbReference>
<feature type="domain" description="Peptidase S8/S53" evidence="11">
    <location>
        <begin position="184"/>
        <end position="635"/>
    </location>
</feature>
<dbReference type="SUPFAM" id="SSF52025">
    <property type="entry name" value="PA domain"/>
    <property type="match status" value="1"/>
</dbReference>
<dbReference type="Gene3D" id="3.40.50.200">
    <property type="entry name" value="Peptidase S8/S53 domain"/>
    <property type="match status" value="1"/>
</dbReference>
<feature type="compositionally biased region" description="Polar residues" evidence="9">
    <location>
        <begin position="275"/>
        <end position="285"/>
    </location>
</feature>
<dbReference type="Proteomes" id="UP000675747">
    <property type="component" value="Unassembled WGS sequence"/>
</dbReference>
<gene>
    <name evidence="13" type="ORF">KB893_002195</name>
</gene>
<sequence length="1086" mass="110969">MSTFFRSLPHPLALGAAFALALALPTAASAQSQAARIDDSGRVVLEAETLPGLYLVRFDAPVVDRRAVALQGAQRAQALARQDAALARASRDVGRPLQPLDERLRFQYAVNAAAVRLDPAEAAVLRDSPGIAGVEPVTLLPQDTDAGPELIGAPLAWGVRYQGGSGGNLVPVPIRGLRGPRSQGEGEIVGVIDSGLNFDSPSFAEIDGAGYRHANPLGEGVYLGLCGEEAIPEWTPRCNAKVVGAYDFVDALMPEIIAGDPDASDGPPGPEDNNGHGSHTASTAAGNARRAQVPGGPERIISGVAPRANLVVYDVCYVAGDGRGLCPNVSTLAAIEQAIADGVVTALNYSISGGTAPWTQANSLAFLNAVEAGISVAASAGNSGPAGATLGHVEPWVLSVAASTHTRGPFVNKLRITGPEPVPAPLTDITITIPSSSTPLIEPIAAPLAYDPADPFLCAAPPAGSLVGEIAMIRRGNCTFVIKVQNAAAAGAVAVVLVNNADAALNPALDNTTIPVGVVTLSQGNAIEDFYVDNAGVTALLDYPSEPTATEPDQVATFSSRGPSAYAALKPDVAAPGVDVLAALAGGADALGLSSGTSMASPHAAGALTLLRALHPEWTPAEAKSALMLTATPAMTDAVDGAPATPLMRGAGRIQVGPAMAPGLVMDATPAAMRAADPAAGGDPSTLNIPSLQALHCIDRCTFERTVTAVERGSWQASLEDIGGSVAPSGFLLQAGESRTITITIDVEGEEQGAWAFGRVVLEPLARSLPTLSMPVAVFVDPLELAIEPEEVDASAPAGGSAQAAITLSNLGNDGLTWSLFQGQRALPIVDQPANTLNGLVSTLYADSGTGALVADDFELAEPTTIEELSVEGFLFANYGDTVDQYATSITWSVWADADGAPAGAPGQGAPPVWSYTTSPSNPGVARGTNTLALDLAAASLDLALPAGRYWLVAYPTFDSLPMPGGLTVIWYRFLRDVQDGAVAQEINTEPEFGGTPGAQWGGIDSAFPGHYGASMTVLATGLCTPPWATADSTGGSLGAGESSTLGVTLSADALDPGVHHGRLCIESNDPQRPLSIVPLRFEVDS</sequence>
<dbReference type="InterPro" id="IPR046450">
    <property type="entry name" value="PA_dom_sf"/>
</dbReference>
<keyword evidence="1" id="KW-0964">Secreted</keyword>
<comment type="similarity">
    <text evidence="7 8">Belongs to the peptidase S8 family.</text>
</comment>
<dbReference type="GO" id="GO:0004252">
    <property type="term" value="F:serine-type endopeptidase activity"/>
    <property type="evidence" value="ECO:0007669"/>
    <property type="project" value="UniProtKB-UniRule"/>
</dbReference>
<keyword evidence="3 10" id="KW-0732">Signal</keyword>
<evidence type="ECO:0000256" key="10">
    <source>
        <dbReference type="SAM" id="SignalP"/>
    </source>
</evidence>
<evidence type="ECO:0000313" key="13">
    <source>
        <dbReference type="EMBL" id="MBS7455943.1"/>
    </source>
</evidence>
<evidence type="ECO:0000259" key="11">
    <source>
        <dbReference type="Pfam" id="PF00082"/>
    </source>
</evidence>
<dbReference type="PROSITE" id="PS00138">
    <property type="entry name" value="SUBTILASE_SER"/>
    <property type="match status" value="1"/>
</dbReference>
<feature type="active site" description="Charge relay system" evidence="6 7">
    <location>
        <position position="276"/>
    </location>
</feature>
<evidence type="ECO:0000256" key="1">
    <source>
        <dbReference type="ARBA" id="ARBA00022525"/>
    </source>
</evidence>
<dbReference type="InterPro" id="IPR023828">
    <property type="entry name" value="Peptidase_S8_Ser-AS"/>
</dbReference>
<evidence type="ECO:0000313" key="14">
    <source>
        <dbReference type="Proteomes" id="UP000675747"/>
    </source>
</evidence>
<organism evidence="13 14">
    <name type="scientific">Coralloluteibacterium stylophorae</name>
    <dbReference type="NCBI Taxonomy" id="1776034"/>
    <lineage>
        <taxon>Bacteria</taxon>
        <taxon>Pseudomonadati</taxon>
        <taxon>Pseudomonadota</taxon>
        <taxon>Gammaproteobacteria</taxon>
        <taxon>Lysobacterales</taxon>
        <taxon>Lysobacteraceae</taxon>
        <taxon>Coralloluteibacterium</taxon>
    </lineage>
</organism>
<evidence type="ECO:0000256" key="6">
    <source>
        <dbReference type="PIRSR" id="PIRSR615500-1"/>
    </source>
</evidence>
<keyword evidence="4 7" id="KW-0378">Hydrolase</keyword>
<protein>
    <submittedName>
        <fullName evidence="13">S8 family serine peptidase</fullName>
    </submittedName>
</protein>
<name>A0AAP2FZ43_9GAMM</name>
<proteinExistence type="inferred from homology"/>
<evidence type="ECO:0000259" key="12">
    <source>
        <dbReference type="Pfam" id="PF02225"/>
    </source>
</evidence>
<dbReference type="InterPro" id="IPR036852">
    <property type="entry name" value="Peptidase_S8/S53_dom_sf"/>
</dbReference>
<evidence type="ECO:0000256" key="2">
    <source>
        <dbReference type="ARBA" id="ARBA00022670"/>
    </source>
</evidence>
<feature type="region of interest" description="Disordered" evidence="9">
    <location>
        <begin position="257"/>
        <end position="298"/>
    </location>
</feature>
<dbReference type="InterPro" id="IPR015500">
    <property type="entry name" value="Peptidase_S8_subtilisin-rel"/>
</dbReference>
<dbReference type="InterPro" id="IPR003137">
    <property type="entry name" value="PA_domain"/>
</dbReference>
<dbReference type="Pfam" id="PF02225">
    <property type="entry name" value="PA"/>
    <property type="match status" value="1"/>
</dbReference>
<dbReference type="Pfam" id="PF00082">
    <property type="entry name" value="Peptidase_S8"/>
    <property type="match status" value="1"/>
</dbReference>